<dbReference type="KEGG" id="rba:RB1611"/>
<name>Q7UX22_RHOBA</name>
<dbReference type="EnsemblBacteria" id="CAD72190">
    <property type="protein sequence ID" value="CAD72190"/>
    <property type="gene ID" value="RB1611"/>
</dbReference>
<dbReference type="PATRIC" id="fig|243090.15.peg.754"/>
<dbReference type="STRING" id="243090.RB1611"/>
<dbReference type="Proteomes" id="UP000001025">
    <property type="component" value="Chromosome"/>
</dbReference>
<dbReference type="EMBL" id="BX294135">
    <property type="protein sequence ID" value="CAD72190.1"/>
    <property type="molecule type" value="Genomic_DNA"/>
</dbReference>
<dbReference type="OrthoDB" id="285961at2"/>
<evidence type="ECO:0000313" key="2">
    <source>
        <dbReference type="EMBL" id="CAD72190.1"/>
    </source>
</evidence>
<protein>
    <submittedName>
        <fullName evidence="2">Uncharacterized protein</fullName>
    </submittedName>
</protein>
<evidence type="ECO:0000313" key="3">
    <source>
        <dbReference type="Proteomes" id="UP000001025"/>
    </source>
</evidence>
<feature type="region of interest" description="Disordered" evidence="1">
    <location>
        <begin position="329"/>
        <end position="348"/>
    </location>
</feature>
<gene>
    <name evidence="2" type="ordered locus">RB1611</name>
</gene>
<organism evidence="2 3">
    <name type="scientific">Rhodopirellula baltica (strain DSM 10527 / NCIMB 13988 / SH1)</name>
    <dbReference type="NCBI Taxonomy" id="243090"/>
    <lineage>
        <taxon>Bacteria</taxon>
        <taxon>Pseudomonadati</taxon>
        <taxon>Planctomycetota</taxon>
        <taxon>Planctomycetia</taxon>
        <taxon>Pirellulales</taxon>
        <taxon>Pirellulaceae</taxon>
        <taxon>Rhodopirellula</taxon>
    </lineage>
</organism>
<keyword evidence="3" id="KW-1185">Reference proteome</keyword>
<evidence type="ECO:0000256" key="1">
    <source>
        <dbReference type="SAM" id="MobiDB-lite"/>
    </source>
</evidence>
<dbReference type="InParanoid" id="Q7UX22"/>
<dbReference type="HOGENOM" id="CLU_318041_0_0_0"/>
<dbReference type="AlphaFoldDB" id="Q7UX22"/>
<sequence>MRFGGSTRSWGGFSTRCCVFASRSLARDCSLGSEDGQRSIRLADTFAELPAMAETARKSIPMRPRSNRAWPPRARTSQTKIAMKKRCLGTATCASIASIVVAMACSLCSVNDASAQLIDSLDAYPPRWSLHESDCDAKVAEQGHENDPSAEGGVCEAITLVMGHGTQAILVYPIEPVRPIDELSAMVSVKGLNTGIQIGFRVRFPYLIDPETRRPASVNIFGSQYRRVGEFQRLGVSSITAPLRLKIIALRNEYGIQADVSSPYVDAVVVNAYGKPGNATLRLDDLRVNAMVPVTELDSSPHSTTNVTRKPLQSSSRMNIDLSLLQGERRPDLSDSAPNPRSLVSPADQPAFPIGRITRIIQYNNEPLSWIRSLGFDAIWLAEPPTAAILSDAIAHRMRLYAPCPTIPDPKLEPLLEPVAGWIAAPGLAMDSHHREEISEKIARLRALPRRWQRPIVGSPVEDFRHYGAMLDAAVLTAPPRIRALSSQAIRSERSQQRLRLGGKQIAVSVLGMPNAAAIAQSNAISNRIGTPPTETFAWQPMWREVADAMADAPSAILVRSTRSLASGETLDQNRGMAISFINRFVASLEQWISTGTPDITSVPVGPYYTAHRLSSGSTTFLICTSAMVRGTRVMGGDGKTLRIDLPAFEHGKLMWRLTHFAAERIEPETTTQGTSIEIVSPDVVEVIAISDQISEGGQLASSLSRFAQQASLDRWQLARDSIEQSNTAWSRAVAARAVSRDAPNDLLEVARSTINNSERMVRSNDAQSALRLAARADAWCMKANWMLCDAFREDPYGIVSSPPMEAGNYETQIAWSPLLNSGLATSSVLKLPPIGDVHGRSRWGVNLLSGGGMDRPDSLQTEGWTFGRRHSEWAETAAECVDRGVFHGTGALAVRVIPKRDDSLPGGYEGTALLVRSPPIFVEPNRAVRIDAVVRTLGFGGPHQGLLMYDSLGTQELGVLIQDRPDWTPVTLYRQTVSDEPIHVMFEVLGGGEAVIDEIQVRAWETDANPLPAMRPISHQSK</sequence>
<accession>Q7UX22</accession>
<proteinExistence type="predicted"/>
<reference evidence="2 3" key="1">
    <citation type="journal article" date="2003" name="Proc. Natl. Acad. Sci. U.S.A.">
        <title>Complete genome sequence of the marine planctomycete Pirellula sp. strain 1.</title>
        <authorList>
            <person name="Gloeckner F.O."/>
            <person name="Kube M."/>
            <person name="Bauer M."/>
            <person name="Teeling H."/>
            <person name="Lombardot T."/>
            <person name="Ludwig W."/>
            <person name="Gade D."/>
            <person name="Beck A."/>
            <person name="Borzym K."/>
            <person name="Heitmann K."/>
            <person name="Rabus R."/>
            <person name="Schlesner H."/>
            <person name="Amann R."/>
            <person name="Reinhardt R."/>
        </authorList>
    </citation>
    <scope>NUCLEOTIDE SEQUENCE [LARGE SCALE GENOMIC DNA]</scope>
    <source>
        <strain evidence="3">DSM 10527 / NCIMB 13988 / SH1</strain>
    </source>
</reference>